<accession>A0A9C7G8G9</accession>
<organism evidence="2 3">
    <name type="scientific">Pseudoneobacillus rhizosphaerae</name>
    <dbReference type="NCBI Taxonomy" id="2880968"/>
    <lineage>
        <taxon>Bacteria</taxon>
        <taxon>Bacillati</taxon>
        <taxon>Bacillota</taxon>
        <taxon>Bacilli</taxon>
        <taxon>Bacillales</taxon>
        <taxon>Bacillaceae</taxon>
        <taxon>Pseudoneobacillus</taxon>
    </lineage>
</organism>
<evidence type="ECO:0000256" key="1">
    <source>
        <dbReference type="SAM" id="SignalP"/>
    </source>
</evidence>
<evidence type="ECO:0000313" key="2">
    <source>
        <dbReference type="EMBL" id="CAG9607899.1"/>
    </source>
</evidence>
<evidence type="ECO:0000313" key="3">
    <source>
        <dbReference type="Proteomes" id="UP000789845"/>
    </source>
</evidence>
<reference evidence="2" key="1">
    <citation type="submission" date="2021-10" db="EMBL/GenBank/DDBJ databases">
        <authorList>
            <person name="Criscuolo A."/>
        </authorList>
    </citation>
    <scope>NUCLEOTIDE SEQUENCE</scope>
    <source>
        <strain evidence="2">CIP111885</strain>
    </source>
</reference>
<feature type="signal peptide" evidence="1">
    <location>
        <begin position="1"/>
        <end position="24"/>
    </location>
</feature>
<comment type="caution">
    <text evidence="2">The sequence shown here is derived from an EMBL/GenBank/DDBJ whole genome shotgun (WGS) entry which is preliminary data.</text>
</comment>
<dbReference type="Proteomes" id="UP000789845">
    <property type="component" value="Unassembled WGS sequence"/>
</dbReference>
<keyword evidence="3" id="KW-1185">Reference proteome</keyword>
<dbReference type="AlphaFoldDB" id="A0A9C7G8G9"/>
<dbReference type="RefSeq" id="WP_230496148.1">
    <property type="nucleotide sequence ID" value="NZ_CAKJTG010000007.1"/>
</dbReference>
<dbReference type="EMBL" id="CAKJTG010000007">
    <property type="protein sequence ID" value="CAG9607899.1"/>
    <property type="molecule type" value="Genomic_DNA"/>
</dbReference>
<keyword evidence="1" id="KW-0732">Signal</keyword>
<feature type="chain" id="PRO_5039391326" evidence="1">
    <location>
        <begin position="25"/>
        <end position="95"/>
    </location>
</feature>
<protein>
    <submittedName>
        <fullName evidence="2">Uncharacterized protein</fullName>
    </submittedName>
</protein>
<gene>
    <name evidence="2" type="ORF">NEOCIP111885_01591</name>
</gene>
<sequence>MKKILVTLALVVMLQSLFIGAASAAYLQKSDKTISINTGLNLKTPLNTGSLTFKLQEAVHDTLTSSTGLEIDHYYLWVELDGQQVIGVDPIRAMY</sequence>
<proteinExistence type="predicted"/>
<name>A0A9C7G8G9_9BACI</name>